<protein>
    <recommendedName>
        <fullName evidence="1">Ketoreductase domain-containing protein</fullName>
    </recommendedName>
</protein>
<dbReference type="PRINTS" id="PR00080">
    <property type="entry name" value="SDRFAMILY"/>
</dbReference>
<dbReference type="GO" id="GO:0005789">
    <property type="term" value="C:endoplasmic reticulum membrane"/>
    <property type="evidence" value="ECO:0007669"/>
    <property type="project" value="TreeGrafter"/>
</dbReference>
<dbReference type="SUPFAM" id="SSF51735">
    <property type="entry name" value="NAD(P)-binding Rossmann-fold domains"/>
    <property type="match status" value="1"/>
</dbReference>
<feature type="domain" description="Ketoreductase" evidence="1">
    <location>
        <begin position="10"/>
        <end position="193"/>
    </location>
</feature>
<dbReference type="Gene3D" id="3.40.50.720">
    <property type="entry name" value="NAD(P)-binding Rossmann-like Domain"/>
    <property type="match status" value="1"/>
</dbReference>
<gene>
    <name evidence="2" type="ORF">LCGC14_0717280</name>
</gene>
<reference evidence="2" key="1">
    <citation type="journal article" date="2015" name="Nature">
        <title>Complex archaea that bridge the gap between prokaryotes and eukaryotes.</title>
        <authorList>
            <person name="Spang A."/>
            <person name="Saw J.H."/>
            <person name="Jorgensen S.L."/>
            <person name="Zaremba-Niedzwiedzka K."/>
            <person name="Martijn J."/>
            <person name="Lind A.E."/>
            <person name="van Eijk R."/>
            <person name="Schleper C."/>
            <person name="Guy L."/>
            <person name="Ettema T.J."/>
        </authorList>
    </citation>
    <scope>NUCLEOTIDE SEQUENCE</scope>
</reference>
<dbReference type="Pfam" id="PF00106">
    <property type="entry name" value="adh_short"/>
    <property type="match status" value="1"/>
</dbReference>
<sequence>MTSWKHGAPRVAFISGGGSGIGLCLVKSLIREGANLAIFDLRMAPSVTTELQSNAGPGQKVAFYAADVTDPIALEAAMDKATSDMGPPDLAINSAGMMRNGEFTSLPYETFEQVVRVNLLGSRNFAAGALKHMHSGGHLVLIASLAGLAGSYTQSAYAASKFGVVGLAEVLRVEQKLKGIDVSVVCPGEISTPLLDYERAHGSRVTETVNGLAGVLPVDEAVAGILKGIRKREYMITPGFRAKMTRFLARKATKLMHWIVDQTVAKALAKEKRQG</sequence>
<proteinExistence type="predicted"/>
<dbReference type="AlphaFoldDB" id="A0A0F9QHS2"/>
<dbReference type="InterPro" id="IPR020904">
    <property type="entry name" value="Sc_DH/Rdtase_CS"/>
</dbReference>
<dbReference type="PANTHER" id="PTHR43550">
    <property type="entry name" value="3-KETODIHYDROSPHINGOSINE REDUCTASE"/>
    <property type="match status" value="1"/>
</dbReference>
<evidence type="ECO:0000313" key="2">
    <source>
        <dbReference type="EMBL" id="KKN42034.1"/>
    </source>
</evidence>
<dbReference type="GO" id="GO:0047560">
    <property type="term" value="F:3-dehydrosphinganine reductase activity"/>
    <property type="evidence" value="ECO:0007669"/>
    <property type="project" value="TreeGrafter"/>
</dbReference>
<dbReference type="PRINTS" id="PR00081">
    <property type="entry name" value="GDHRDH"/>
</dbReference>
<dbReference type="PANTHER" id="PTHR43550:SF6">
    <property type="entry name" value="SHORT CHAIN DEHYDROGENASE_REDUCTASE FAMILY PROTEIN (AFU_ORTHOLOGUE AFUA_2G08050)"/>
    <property type="match status" value="1"/>
</dbReference>
<dbReference type="EMBL" id="LAZR01001609">
    <property type="protein sequence ID" value="KKN42034.1"/>
    <property type="molecule type" value="Genomic_DNA"/>
</dbReference>
<dbReference type="SMART" id="SM00822">
    <property type="entry name" value="PKS_KR"/>
    <property type="match status" value="1"/>
</dbReference>
<accession>A0A0F9QHS2</accession>
<organism evidence="2">
    <name type="scientific">marine sediment metagenome</name>
    <dbReference type="NCBI Taxonomy" id="412755"/>
    <lineage>
        <taxon>unclassified sequences</taxon>
        <taxon>metagenomes</taxon>
        <taxon>ecological metagenomes</taxon>
    </lineage>
</organism>
<name>A0A0F9QHS2_9ZZZZ</name>
<dbReference type="InterPro" id="IPR057326">
    <property type="entry name" value="KR_dom"/>
</dbReference>
<dbReference type="GO" id="GO:0006666">
    <property type="term" value="P:3-keto-sphinganine metabolic process"/>
    <property type="evidence" value="ECO:0007669"/>
    <property type="project" value="TreeGrafter"/>
</dbReference>
<comment type="caution">
    <text evidence="2">The sequence shown here is derived from an EMBL/GenBank/DDBJ whole genome shotgun (WGS) entry which is preliminary data.</text>
</comment>
<dbReference type="GO" id="GO:0030148">
    <property type="term" value="P:sphingolipid biosynthetic process"/>
    <property type="evidence" value="ECO:0007669"/>
    <property type="project" value="TreeGrafter"/>
</dbReference>
<evidence type="ECO:0000259" key="1">
    <source>
        <dbReference type="SMART" id="SM00822"/>
    </source>
</evidence>
<dbReference type="InterPro" id="IPR036291">
    <property type="entry name" value="NAD(P)-bd_dom_sf"/>
</dbReference>
<dbReference type="InterPro" id="IPR002347">
    <property type="entry name" value="SDR_fam"/>
</dbReference>
<dbReference type="PROSITE" id="PS00061">
    <property type="entry name" value="ADH_SHORT"/>
    <property type="match status" value="1"/>
</dbReference>